<gene>
    <name evidence="2" type="ORF">HPBE_LOCUS7708</name>
</gene>
<evidence type="ECO:0000313" key="3">
    <source>
        <dbReference type="Proteomes" id="UP000050761"/>
    </source>
</evidence>
<name>A0A183FKM3_HELPZ</name>
<feature type="chain" id="PRO_5044551485" evidence="1">
    <location>
        <begin position="40"/>
        <end position="119"/>
    </location>
</feature>
<feature type="signal peptide" evidence="1">
    <location>
        <begin position="1"/>
        <end position="39"/>
    </location>
</feature>
<proteinExistence type="predicted"/>
<sequence length="119" mass="12860">MAIACNVEADIFGVSQDPPTMRIVLTVVLLCGIADIAHGQCGICQSVVQSFESMLESQQDTSSFVSTQCGYQDLYFTGDMISQCQQIAMRITTDTTIQQTLMQPGQQYGQICGGVLGFC</sequence>
<keyword evidence="1" id="KW-0732">Signal</keyword>
<accession>A0A3P8BMW7</accession>
<accession>A0A183FKM3</accession>
<keyword evidence="3" id="KW-1185">Reference proteome</keyword>
<evidence type="ECO:0000313" key="4">
    <source>
        <dbReference type="WBParaSite" id="HPBE_0000770701-mRNA-1"/>
    </source>
</evidence>
<dbReference type="AlphaFoldDB" id="A0A183FKM3"/>
<reference evidence="4" key="2">
    <citation type="submission" date="2019-09" db="UniProtKB">
        <authorList>
            <consortium name="WormBaseParasite"/>
        </authorList>
    </citation>
    <scope>IDENTIFICATION</scope>
</reference>
<evidence type="ECO:0000313" key="2">
    <source>
        <dbReference type="EMBL" id="VDO73332.1"/>
    </source>
</evidence>
<dbReference type="EMBL" id="UZAH01025957">
    <property type="protein sequence ID" value="VDO73332.1"/>
    <property type="molecule type" value="Genomic_DNA"/>
</dbReference>
<evidence type="ECO:0000256" key="1">
    <source>
        <dbReference type="SAM" id="SignalP"/>
    </source>
</evidence>
<dbReference type="Proteomes" id="UP000050761">
    <property type="component" value="Unassembled WGS sequence"/>
</dbReference>
<protein>
    <submittedName>
        <fullName evidence="4">Saposin B-type domain-containing protein</fullName>
    </submittedName>
</protein>
<dbReference type="WBParaSite" id="HPBE_0000770701-mRNA-1">
    <property type="protein sequence ID" value="HPBE_0000770701-mRNA-1"/>
    <property type="gene ID" value="HPBE_0000770701"/>
</dbReference>
<organism evidence="3 4">
    <name type="scientific">Heligmosomoides polygyrus</name>
    <name type="common">Parasitic roundworm</name>
    <dbReference type="NCBI Taxonomy" id="6339"/>
    <lineage>
        <taxon>Eukaryota</taxon>
        <taxon>Metazoa</taxon>
        <taxon>Ecdysozoa</taxon>
        <taxon>Nematoda</taxon>
        <taxon>Chromadorea</taxon>
        <taxon>Rhabditida</taxon>
        <taxon>Rhabditina</taxon>
        <taxon>Rhabditomorpha</taxon>
        <taxon>Strongyloidea</taxon>
        <taxon>Heligmosomidae</taxon>
        <taxon>Heligmosomoides</taxon>
    </lineage>
</organism>
<reference evidence="2 3" key="1">
    <citation type="submission" date="2018-11" db="EMBL/GenBank/DDBJ databases">
        <authorList>
            <consortium name="Pathogen Informatics"/>
        </authorList>
    </citation>
    <scope>NUCLEOTIDE SEQUENCE [LARGE SCALE GENOMIC DNA]</scope>
</reference>